<gene>
    <name evidence="3" type="ORF">XF10B_67700</name>
    <name evidence="1" type="ORF">XF1B_68930</name>
    <name evidence="2" type="ORF">XF4B_68170</name>
</gene>
<organism evidence="1">
    <name type="scientific">Bradyrhizobium diazoefficiens</name>
    <dbReference type="NCBI Taxonomy" id="1355477"/>
    <lineage>
        <taxon>Bacteria</taxon>
        <taxon>Pseudomonadati</taxon>
        <taxon>Pseudomonadota</taxon>
        <taxon>Alphaproteobacteria</taxon>
        <taxon>Hyphomicrobiales</taxon>
        <taxon>Nitrobacteraceae</taxon>
        <taxon>Bradyrhizobium</taxon>
    </lineage>
</organism>
<dbReference type="EMBL" id="AP023091">
    <property type="protein sequence ID" value="BCE24212.1"/>
    <property type="molecule type" value="Genomic_DNA"/>
</dbReference>
<sequence length="73" mass="7680">MFSPGDASEADGLRPGRAFRGHILEFSGMSGTGEQHSADGKVERETVQAAPAVQTAAGIDYIVKESHVPPYPP</sequence>
<dbReference type="AlphaFoldDB" id="A0A809X8J1"/>
<reference evidence="3" key="2">
    <citation type="submission" date="2020-05" db="EMBL/GenBank/DDBJ databases">
        <title>Complete genome sequence of Bradyrhizobium diazoefficiens XF10 isolated from soybean nodule.</title>
        <authorList>
            <person name="Noda R."/>
            <person name="Kakizaki K."/>
            <person name="Minamisawa K."/>
        </authorList>
    </citation>
    <scope>NUCLEOTIDE SEQUENCE</scope>
    <source>
        <strain evidence="3">XF10</strain>
    </source>
</reference>
<reference evidence="2" key="3">
    <citation type="submission" date="2020-05" db="EMBL/GenBank/DDBJ databases">
        <title>Complete genome sequence of Bradyrhizobium diazoefficiens XF4 isolated from soybean nodule.</title>
        <authorList>
            <person name="Noda R."/>
            <person name="Kakizaki K."/>
            <person name="Minamisawa K."/>
        </authorList>
    </citation>
    <scope>NUCLEOTIDE SEQUENCE</scope>
    <source>
        <strain evidence="2">XF4</strain>
    </source>
</reference>
<evidence type="ECO:0000313" key="3">
    <source>
        <dbReference type="EMBL" id="BCE93972.1"/>
    </source>
</evidence>
<dbReference type="EMBL" id="AP023099">
    <property type="protein sequence ID" value="BCE93972.1"/>
    <property type="molecule type" value="Genomic_DNA"/>
</dbReference>
<evidence type="ECO:0000313" key="1">
    <source>
        <dbReference type="EMBL" id="BCE24212.1"/>
    </source>
</evidence>
<dbReference type="EMBL" id="AP023094">
    <property type="protein sequence ID" value="BCE50468.1"/>
    <property type="molecule type" value="Genomic_DNA"/>
</dbReference>
<protein>
    <submittedName>
        <fullName evidence="1">Uncharacterized protein</fullName>
    </submittedName>
</protein>
<evidence type="ECO:0000313" key="2">
    <source>
        <dbReference type="EMBL" id="BCE50468.1"/>
    </source>
</evidence>
<reference evidence="1" key="1">
    <citation type="submission" date="2020-05" db="EMBL/GenBank/DDBJ databases">
        <title>Complete genome sequence of Bradyrhizobium diazoefficiens XF1 isolated from soybean nodule.</title>
        <authorList>
            <person name="Noda R."/>
            <person name="Kakizaki K."/>
            <person name="Minamisawa K."/>
        </authorList>
    </citation>
    <scope>NUCLEOTIDE SEQUENCE</scope>
    <source>
        <strain evidence="1">XF1</strain>
    </source>
</reference>
<accession>A0A809X8J1</accession>
<proteinExistence type="predicted"/>
<name>A0A809X8J1_9BRAD</name>